<keyword evidence="1" id="KW-1133">Transmembrane helix</keyword>
<evidence type="ECO:0000256" key="1">
    <source>
        <dbReference type="SAM" id="Phobius"/>
    </source>
</evidence>
<feature type="transmembrane region" description="Helical" evidence="1">
    <location>
        <begin position="17"/>
        <end position="37"/>
    </location>
</feature>
<reference evidence="2" key="1">
    <citation type="submission" date="2020-05" db="EMBL/GenBank/DDBJ databases">
        <authorList>
            <person name="Chiriac C."/>
            <person name="Salcher M."/>
            <person name="Ghai R."/>
            <person name="Kavagutti S V."/>
        </authorList>
    </citation>
    <scope>NUCLEOTIDE SEQUENCE</scope>
</reference>
<keyword evidence="1" id="KW-0812">Transmembrane</keyword>
<name>A0A6J6NVG3_9ZZZZ</name>
<dbReference type="AlphaFoldDB" id="A0A6J6NVG3"/>
<protein>
    <submittedName>
        <fullName evidence="2">Unannotated protein</fullName>
    </submittedName>
</protein>
<feature type="transmembrane region" description="Helical" evidence="1">
    <location>
        <begin position="201"/>
        <end position="221"/>
    </location>
</feature>
<proteinExistence type="predicted"/>
<dbReference type="EMBL" id="CAEZXK010000017">
    <property type="protein sequence ID" value="CAB4688273.1"/>
    <property type="molecule type" value="Genomic_DNA"/>
</dbReference>
<accession>A0A6J6NVG3</accession>
<sequence>MAEKQITFWRVAVRPKYIAGFVISLIAAAVFSLLGQWQLDRSFTQEQTAEEIQAVVTVEVTLDTKNVFIVDGRLQNGREVYWLLVNSFDKDAKSLTLAIGQSDSLLKAEAARFELKNSMVAQAFLPIQGYWLPTEAPLEVDGEKPYLLNSVSLAQLINLYSPDEPIVSYKDFMVANGVASGLDAKLDEIDAVLEPAAAINWLTLFYAAEWVLFAGFAIFLWGRTVKDAVERERLN</sequence>
<keyword evidence="1" id="KW-0472">Membrane</keyword>
<evidence type="ECO:0000313" key="2">
    <source>
        <dbReference type="EMBL" id="CAB4688273.1"/>
    </source>
</evidence>
<gene>
    <name evidence="2" type="ORF">UFOPK2370_00780</name>
</gene>
<organism evidence="2">
    <name type="scientific">freshwater metagenome</name>
    <dbReference type="NCBI Taxonomy" id="449393"/>
    <lineage>
        <taxon>unclassified sequences</taxon>
        <taxon>metagenomes</taxon>
        <taxon>ecological metagenomes</taxon>
    </lineage>
</organism>